<comment type="function">
    <text evidence="1">DNA polymerase II participates in chromosomal DNA replication.</text>
</comment>
<keyword evidence="4" id="KW-1185">Reference proteome</keyword>
<name>A0A183END1_9BILA</name>
<dbReference type="SUPFAM" id="SSF56672">
    <property type="entry name" value="DNA/RNA polymerases"/>
    <property type="match status" value="1"/>
</dbReference>
<evidence type="ECO:0000313" key="3">
    <source>
        <dbReference type="EMBL" id="VDN40079.1"/>
    </source>
</evidence>
<dbReference type="InterPro" id="IPR029703">
    <property type="entry name" value="POL2"/>
</dbReference>
<dbReference type="InterPro" id="IPR055191">
    <property type="entry name" value="POL2_thumb"/>
</dbReference>
<dbReference type="GO" id="GO:0006272">
    <property type="term" value="P:leading strand elongation"/>
    <property type="evidence" value="ECO:0007669"/>
    <property type="project" value="TreeGrafter"/>
</dbReference>
<dbReference type="GO" id="GO:0006297">
    <property type="term" value="P:nucleotide-excision repair, DNA gap filling"/>
    <property type="evidence" value="ECO:0007669"/>
    <property type="project" value="TreeGrafter"/>
</dbReference>
<dbReference type="GO" id="GO:0045004">
    <property type="term" value="P:DNA replication proofreading"/>
    <property type="evidence" value="ECO:0007669"/>
    <property type="project" value="TreeGrafter"/>
</dbReference>
<dbReference type="GO" id="GO:0008310">
    <property type="term" value="F:single-stranded DNA 3'-5' DNA exonuclease activity"/>
    <property type="evidence" value="ECO:0007669"/>
    <property type="project" value="TreeGrafter"/>
</dbReference>
<dbReference type="InterPro" id="IPR023211">
    <property type="entry name" value="DNA_pol_palm_dom_sf"/>
</dbReference>
<reference evidence="5" key="1">
    <citation type="submission" date="2016-06" db="UniProtKB">
        <authorList>
            <consortium name="WormBaseParasite"/>
        </authorList>
    </citation>
    <scope>IDENTIFICATION</scope>
</reference>
<keyword evidence="1" id="KW-0863">Zinc-finger</keyword>
<dbReference type="GO" id="GO:0003677">
    <property type="term" value="F:DNA binding"/>
    <property type="evidence" value="ECO:0007669"/>
    <property type="project" value="UniProtKB-KW"/>
</dbReference>
<evidence type="ECO:0000313" key="4">
    <source>
        <dbReference type="Proteomes" id="UP000271098"/>
    </source>
</evidence>
<dbReference type="PANTHER" id="PTHR10670">
    <property type="entry name" value="DNA POLYMERASE EPSILON CATALYTIC SUBUNIT A"/>
    <property type="match status" value="1"/>
</dbReference>
<keyword evidence="1" id="KW-0539">Nucleus</keyword>
<dbReference type="Pfam" id="PF22634">
    <property type="entry name" value="POL2_thumb"/>
    <property type="match status" value="1"/>
</dbReference>
<proteinExistence type="inferred from homology"/>
<evidence type="ECO:0000313" key="5">
    <source>
        <dbReference type="WBParaSite" id="GPUH_0002249901-mRNA-1"/>
    </source>
</evidence>
<dbReference type="GO" id="GO:0008622">
    <property type="term" value="C:epsilon DNA polymerase complex"/>
    <property type="evidence" value="ECO:0007669"/>
    <property type="project" value="InterPro"/>
</dbReference>
<comment type="catalytic activity">
    <reaction evidence="1">
        <text>DNA(n) + a 2'-deoxyribonucleoside 5'-triphosphate = DNA(n+1) + diphosphate</text>
        <dbReference type="Rhea" id="RHEA:22508"/>
        <dbReference type="Rhea" id="RHEA-COMP:17339"/>
        <dbReference type="Rhea" id="RHEA-COMP:17340"/>
        <dbReference type="ChEBI" id="CHEBI:33019"/>
        <dbReference type="ChEBI" id="CHEBI:61560"/>
        <dbReference type="ChEBI" id="CHEBI:173112"/>
        <dbReference type="EC" id="2.7.7.7"/>
    </reaction>
</comment>
<keyword evidence="1" id="KW-0479">Metal-binding</keyword>
<gene>
    <name evidence="3" type="ORF">GPUH_LOCUS22469</name>
</gene>
<protein>
    <recommendedName>
        <fullName evidence="1">DNA polymerase epsilon catalytic subunit</fullName>
        <ecNumber evidence="1">2.7.7.7</ecNumber>
    </recommendedName>
</protein>
<dbReference type="EMBL" id="UYRT01095175">
    <property type="protein sequence ID" value="VDN40079.1"/>
    <property type="molecule type" value="Genomic_DNA"/>
</dbReference>
<dbReference type="AlphaFoldDB" id="A0A183END1"/>
<dbReference type="OrthoDB" id="10060449at2759"/>
<dbReference type="GO" id="GO:0008270">
    <property type="term" value="F:zinc ion binding"/>
    <property type="evidence" value="ECO:0007669"/>
    <property type="project" value="UniProtKB-KW"/>
</dbReference>
<comment type="cofactor">
    <cofactor evidence="1">
        <name>[4Fe-4S] cluster</name>
        <dbReference type="ChEBI" id="CHEBI:49883"/>
    </cofactor>
</comment>
<dbReference type="Gene3D" id="3.90.1600.10">
    <property type="entry name" value="Palm domain of DNA polymerase"/>
    <property type="match status" value="1"/>
</dbReference>
<dbReference type="EC" id="2.7.7.7" evidence="1"/>
<comment type="similarity">
    <text evidence="1">Belongs to the DNA polymerase type-B family.</text>
</comment>
<dbReference type="PANTHER" id="PTHR10670:SF0">
    <property type="entry name" value="DNA POLYMERASE EPSILON CATALYTIC SUBUNIT A"/>
    <property type="match status" value="1"/>
</dbReference>
<keyword evidence="1" id="KW-0411">Iron-sulfur</keyword>
<keyword evidence="1" id="KW-0238">DNA-binding</keyword>
<accession>A0A183END1</accession>
<sequence length="195" mass="22040">MEMAGIVCYTGANIITEARKLIEHIGKPLELDTDGIWCLIPGTFPENITFTLNNSKRKTITISYPGAVLNALVCDKFTNDQYHELQPDGTYSVTSENSIFFEVDGPYLAMILPASREEGKKLKKRYAVFNFDGSLAELKGFEVKRRGELALIKYFQTTVFKSFLNGNTHQEAYEHAAKEANYWLDVLFSKVLSSF</sequence>
<dbReference type="GO" id="GO:0000278">
    <property type="term" value="P:mitotic cell cycle"/>
    <property type="evidence" value="ECO:0007669"/>
    <property type="project" value="TreeGrafter"/>
</dbReference>
<keyword evidence="1" id="KW-0808">Transferase</keyword>
<dbReference type="WBParaSite" id="GPUH_0002249901-mRNA-1">
    <property type="protein sequence ID" value="GPUH_0002249901-mRNA-1"/>
    <property type="gene ID" value="GPUH_0002249901"/>
</dbReference>
<organism evidence="5">
    <name type="scientific">Gongylonema pulchrum</name>
    <dbReference type="NCBI Taxonomy" id="637853"/>
    <lineage>
        <taxon>Eukaryota</taxon>
        <taxon>Metazoa</taxon>
        <taxon>Ecdysozoa</taxon>
        <taxon>Nematoda</taxon>
        <taxon>Chromadorea</taxon>
        <taxon>Rhabditida</taxon>
        <taxon>Spirurina</taxon>
        <taxon>Spiruromorpha</taxon>
        <taxon>Spiruroidea</taxon>
        <taxon>Gongylonematidae</taxon>
        <taxon>Gongylonema</taxon>
    </lineage>
</organism>
<comment type="subcellular location">
    <subcellularLocation>
        <location evidence="1">Nucleus</location>
    </subcellularLocation>
</comment>
<keyword evidence="1" id="KW-0239">DNA-directed DNA polymerase</keyword>
<keyword evidence="1" id="KW-0408">Iron</keyword>
<keyword evidence="1" id="KW-0548">Nucleotidyltransferase</keyword>
<dbReference type="InterPro" id="IPR043502">
    <property type="entry name" value="DNA/RNA_pol_sf"/>
</dbReference>
<evidence type="ECO:0000259" key="2">
    <source>
        <dbReference type="Pfam" id="PF22634"/>
    </source>
</evidence>
<dbReference type="GO" id="GO:0051539">
    <property type="term" value="F:4 iron, 4 sulfur cluster binding"/>
    <property type="evidence" value="ECO:0007669"/>
    <property type="project" value="UniProtKB-KW"/>
</dbReference>
<dbReference type="Proteomes" id="UP000271098">
    <property type="component" value="Unassembled WGS sequence"/>
</dbReference>
<feature type="domain" description="DNA polymerase epsilon ,catalytic subunit A thumb" evidence="2">
    <location>
        <begin position="145"/>
        <end position="190"/>
    </location>
</feature>
<reference evidence="3 4" key="2">
    <citation type="submission" date="2018-11" db="EMBL/GenBank/DDBJ databases">
        <authorList>
            <consortium name="Pathogen Informatics"/>
        </authorList>
    </citation>
    <scope>NUCLEOTIDE SEQUENCE [LARGE SCALE GENOMIC DNA]</scope>
</reference>
<dbReference type="GO" id="GO:0003887">
    <property type="term" value="F:DNA-directed DNA polymerase activity"/>
    <property type="evidence" value="ECO:0007669"/>
    <property type="project" value="UniProtKB-KW"/>
</dbReference>
<dbReference type="GO" id="GO:0006287">
    <property type="term" value="P:base-excision repair, gap-filling"/>
    <property type="evidence" value="ECO:0007669"/>
    <property type="project" value="TreeGrafter"/>
</dbReference>
<evidence type="ECO:0000256" key="1">
    <source>
        <dbReference type="RuleBase" id="RU365029"/>
    </source>
</evidence>
<keyword evidence="1" id="KW-0004">4Fe-4S</keyword>
<keyword evidence="1" id="KW-0862">Zinc</keyword>
<keyword evidence="1" id="KW-0235">DNA replication</keyword>